<organism evidence="1 2">
    <name type="scientific">Clavispora lusitaniae</name>
    <name type="common">Candida lusitaniae</name>
    <dbReference type="NCBI Taxonomy" id="36911"/>
    <lineage>
        <taxon>Eukaryota</taxon>
        <taxon>Fungi</taxon>
        <taxon>Dikarya</taxon>
        <taxon>Ascomycota</taxon>
        <taxon>Saccharomycotina</taxon>
        <taxon>Pichiomycetes</taxon>
        <taxon>Metschnikowiaceae</taxon>
        <taxon>Clavispora</taxon>
    </lineage>
</organism>
<reference evidence="2" key="1">
    <citation type="journal article" date="2019" name="MBio">
        <title>Comparative genomics for the elucidation of multidrug resistance (MDR) in Candida lusitaniae.</title>
        <authorList>
            <person name="Kannan A."/>
            <person name="Asner S.A."/>
            <person name="Trachsel E."/>
            <person name="Kelly S."/>
            <person name="Parker J."/>
            <person name="Sanglard D."/>
        </authorList>
    </citation>
    <scope>NUCLEOTIDE SEQUENCE [LARGE SCALE GENOMIC DNA]</scope>
    <source>
        <strain evidence="2">P1</strain>
    </source>
</reference>
<evidence type="ECO:0000313" key="1">
    <source>
        <dbReference type="EMBL" id="QFZ27190.1"/>
    </source>
</evidence>
<dbReference type="Proteomes" id="UP000326582">
    <property type="component" value="Chromosome 3"/>
</dbReference>
<sequence>MSSLVSPMTGFAENNPPPVKRKRGRPPKANKLGDAFPTLTLQFETSPSSGSPTAELNSSMTVKMGEPDTFTPLMKVSPTYHSARRKRSRRCSNDSPTRRERPETEISTPLSSTSSHRRSSYQFDSSVMDKMFSLTHEGKVGETIEHKMDRMDTRMDARMEARDISARASAKLGLTGSGSNHYDKSLQNPGAPTPSGLKGSMGLNTVGYPSPMGTLNTTGAWNSTGASKPIEPVHLGAGCSASHNACKGGRIENSASTSRTTNHSATNAKLQSAPHLDAGFQGSRKERMQFVEDDLFTFKLVVNSSGRAELSKRKEPGEDYAEETIPEKPVREYQPSESMSANDGSLQKEKPSSISNESQFPSYQSGISSRGNLPEKPPLVHHNTAIGIEGQLLAREESMQMSTAGSVGENMDDGEKHVVPQTPKGRDDFLVGFTPKYEEGSLFKLTPQFNTMMYSMMNLNSPQPSRGDAQPFLSPNHEMDSQARAIAMDSSIDTEKLLDSSGHENLADQFLSKDDGDARNALKKILKLH</sequence>
<dbReference type="EMBL" id="CP038486">
    <property type="protein sequence ID" value="QFZ27190.1"/>
    <property type="molecule type" value="Genomic_DNA"/>
</dbReference>
<accession>A0ACD0WIW0</accession>
<protein>
    <submittedName>
        <fullName evidence="1">Uncharacterized protein</fullName>
    </submittedName>
</protein>
<keyword evidence="2" id="KW-1185">Reference proteome</keyword>
<gene>
    <name evidence="1" type="ORF">EJF14_30153</name>
</gene>
<proteinExistence type="predicted"/>
<evidence type="ECO:0000313" key="2">
    <source>
        <dbReference type="Proteomes" id="UP000326582"/>
    </source>
</evidence>
<name>A0ACD0WIW0_CLALS</name>